<evidence type="ECO:0000313" key="2">
    <source>
        <dbReference type="WBParaSite" id="ALUE_0002331401-mRNA-1"/>
    </source>
</evidence>
<organism evidence="1 2">
    <name type="scientific">Ascaris lumbricoides</name>
    <name type="common">Giant roundworm</name>
    <dbReference type="NCBI Taxonomy" id="6252"/>
    <lineage>
        <taxon>Eukaryota</taxon>
        <taxon>Metazoa</taxon>
        <taxon>Ecdysozoa</taxon>
        <taxon>Nematoda</taxon>
        <taxon>Chromadorea</taxon>
        <taxon>Rhabditida</taxon>
        <taxon>Spirurina</taxon>
        <taxon>Ascaridomorpha</taxon>
        <taxon>Ascaridoidea</taxon>
        <taxon>Ascarididae</taxon>
        <taxon>Ascaris</taxon>
    </lineage>
</organism>
<keyword evidence="1" id="KW-1185">Reference proteome</keyword>
<name>A0A0M3IX36_ASCLU</name>
<sequence>MNNADKAFLGGDVGAKELEGDKEAVSISQRPSQRLANYRGFFQESHIQR</sequence>
<evidence type="ECO:0000313" key="1">
    <source>
        <dbReference type="Proteomes" id="UP000036681"/>
    </source>
</evidence>
<dbReference type="WBParaSite" id="ALUE_0002331401-mRNA-1">
    <property type="protein sequence ID" value="ALUE_0002331401-mRNA-1"/>
    <property type="gene ID" value="ALUE_0002331401"/>
</dbReference>
<dbReference type="Proteomes" id="UP000036681">
    <property type="component" value="Unplaced"/>
</dbReference>
<accession>A0A0M3IX36</accession>
<proteinExistence type="predicted"/>
<reference evidence="2" key="1">
    <citation type="submission" date="2017-02" db="UniProtKB">
        <authorList>
            <consortium name="WormBaseParasite"/>
        </authorList>
    </citation>
    <scope>IDENTIFICATION</scope>
</reference>
<dbReference type="AlphaFoldDB" id="A0A0M3IX36"/>
<protein>
    <submittedName>
        <fullName evidence="2">Transposase</fullName>
    </submittedName>
</protein>